<organism evidence="1">
    <name type="scientific">marine sediment metagenome</name>
    <dbReference type="NCBI Taxonomy" id="412755"/>
    <lineage>
        <taxon>unclassified sequences</taxon>
        <taxon>metagenomes</taxon>
        <taxon>ecological metagenomes</taxon>
    </lineage>
</organism>
<accession>X1HEJ8</accession>
<comment type="caution">
    <text evidence="1">The sequence shown here is derived from an EMBL/GenBank/DDBJ whole genome shotgun (WGS) entry which is preliminary data.</text>
</comment>
<dbReference type="AlphaFoldDB" id="X1HEJ8"/>
<sequence>MAVVAGGWVVPVQVLVLEVNVFVPNVELMFLTGRASPVIK</sequence>
<name>X1HEJ8_9ZZZZ</name>
<protein>
    <submittedName>
        <fullName evidence="1">Uncharacterized protein</fullName>
    </submittedName>
</protein>
<reference evidence="1" key="1">
    <citation type="journal article" date="2014" name="Front. Microbiol.">
        <title>High frequency of phylogenetically diverse reductive dehalogenase-homologous genes in deep subseafloor sedimentary metagenomes.</title>
        <authorList>
            <person name="Kawai M."/>
            <person name="Futagami T."/>
            <person name="Toyoda A."/>
            <person name="Takaki Y."/>
            <person name="Nishi S."/>
            <person name="Hori S."/>
            <person name="Arai W."/>
            <person name="Tsubouchi T."/>
            <person name="Morono Y."/>
            <person name="Uchiyama I."/>
            <person name="Ito T."/>
            <person name="Fujiyama A."/>
            <person name="Inagaki F."/>
            <person name="Takami H."/>
        </authorList>
    </citation>
    <scope>NUCLEOTIDE SEQUENCE</scope>
    <source>
        <strain evidence="1">Expedition CK06-06</strain>
    </source>
</reference>
<dbReference type="EMBL" id="BARU01026873">
    <property type="protein sequence ID" value="GAH67842.1"/>
    <property type="molecule type" value="Genomic_DNA"/>
</dbReference>
<proteinExistence type="predicted"/>
<evidence type="ECO:0000313" key="1">
    <source>
        <dbReference type="EMBL" id="GAH67842.1"/>
    </source>
</evidence>
<gene>
    <name evidence="1" type="ORF">S03H2_43125</name>
</gene>